<gene>
    <name evidence="2" type="ORF">GMARGA_LOCUS40355</name>
</gene>
<protein>
    <submittedName>
        <fullName evidence="2">43797_t:CDS:1</fullName>
    </submittedName>
</protein>
<reference evidence="2 3" key="1">
    <citation type="submission" date="2021-06" db="EMBL/GenBank/DDBJ databases">
        <authorList>
            <person name="Kallberg Y."/>
            <person name="Tangrot J."/>
            <person name="Rosling A."/>
        </authorList>
    </citation>
    <scope>NUCLEOTIDE SEQUENCE [LARGE SCALE GENOMIC DNA]</scope>
    <source>
        <strain evidence="2 3">120-4 pot B 10/14</strain>
    </source>
</reference>
<evidence type="ECO:0000313" key="3">
    <source>
        <dbReference type="Proteomes" id="UP000789901"/>
    </source>
</evidence>
<evidence type="ECO:0000259" key="1">
    <source>
        <dbReference type="Pfam" id="PF20209"/>
    </source>
</evidence>
<comment type="caution">
    <text evidence="2">The sequence shown here is derived from an EMBL/GenBank/DDBJ whole genome shotgun (WGS) entry which is preliminary data.</text>
</comment>
<proteinExistence type="predicted"/>
<dbReference type="Proteomes" id="UP000789901">
    <property type="component" value="Unassembled WGS sequence"/>
</dbReference>
<name>A0ABN7XBU5_GIGMA</name>
<sequence length="109" mass="13010">MNKPDIHLPLSSTIFEEFDKVLLRQFCNKMAKLKHSEYPIYKECFLSITLIVEEYHYCYTKKTLLKKFLFDNNMDLEKVPEELQGLTETEKMLIAQVFPVIVVYRLREG</sequence>
<dbReference type="EMBL" id="CAJVQB010102419">
    <property type="protein sequence ID" value="CAG8850713.1"/>
    <property type="molecule type" value="Genomic_DNA"/>
</dbReference>
<feature type="domain" description="DUF6570" evidence="1">
    <location>
        <begin position="66"/>
        <end position="107"/>
    </location>
</feature>
<feature type="non-terminal residue" evidence="2">
    <location>
        <position position="109"/>
    </location>
</feature>
<dbReference type="Pfam" id="PF20209">
    <property type="entry name" value="DUF6570"/>
    <property type="match status" value="1"/>
</dbReference>
<dbReference type="InterPro" id="IPR046700">
    <property type="entry name" value="DUF6570"/>
</dbReference>
<accession>A0ABN7XBU5</accession>
<keyword evidence="3" id="KW-1185">Reference proteome</keyword>
<evidence type="ECO:0000313" key="2">
    <source>
        <dbReference type="EMBL" id="CAG8850713.1"/>
    </source>
</evidence>
<organism evidence="2 3">
    <name type="scientific">Gigaspora margarita</name>
    <dbReference type="NCBI Taxonomy" id="4874"/>
    <lineage>
        <taxon>Eukaryota</taxon>
        <taxon>Fungi</taxon>
        <taxon>Fungi incertae sedis</taxon>
        <taxon>Mucoromycota</taxon>
        <taxon>Glomeromycotina</taxon>
        <taxon>Glomeromycetes</taxon>
        <taxon>Diversisporales</taxon>
        <taxon>Gigasporaceae</taxon>
        <taxon>Gigaspora</taxon>
    </lineage>
</organism>